<reference evidence="1" key="1">
    <citation type="journal article" date="2021" name="Nat. Microbiol.">
        <title>Cocultivation of an ultrasmall environmental parasitic bacterium with lytic ability against bacteria associated with wastewater foams.</title>
        <authorList>
            <person name="Batinovic S."/>
            <person name="Rose J.J.A."/>
            <person name="Ratcliffe J."/>
            <person name="Seviour R.J."/>
            <person name="Petrovski S."/>
        </authorList>
    </citation>
    <scope>NUCLEOTIDE SEQUENCE</scope>
    <source>
        <strain evidence="1">JR1</strain>
    </source>
</reference>
<organism evidence="1 2">
    <name type="scientific">Candidatus Mycosynbacter amalyticus</name>
    <dbReference type="NCBI Taxonomy" id="2665156"/>
    <lineage>
        <taxon>Bacteria</taxon>
        <taxon>Candidatus Saccharimonadota</taxon>
        <taxon>Candidatus Saccharimonadota incertae sedis</taxon>
        <taxon>Candidatus Mycosynbacter</taxon>
    </lineage>
</organism>
<evidence type="ECO:0000313" key="2">
    <source>
        <dbReference type="Proteomes" id="UP001059824"/>
    </source>
</evidence>
<dbReference type="KEGG" id="mama:GII36_05080"/>
<accession>A0A857MKR0</accession>
<name>A0A857MKR0_9BACT</name>
<protein>
    <submittedName>
        <fullName evidence="1">Uncharacterized protein</fullName>
    </submittedName>
</protein>
<dbReference type="AlphaFoldDB" id="A0A857MKR0"/>
<dbReference type="EMBL" id="CP045921">
    <property type="protein sequence ID" value="QHN43194.1"/>
    <property type="molecule type" value="Genomic_DNA"/>
</dbReference>
<dbReference type="Proteomes" id="UP001059824">
    <property type="component" value="Chromosome"/>
</dbReference>
<proteinExistence type="predicted"/>
<gene>
    <name evidence="1" type="ORF">GII36_05080</name>
</gene>
<keyword evidence="2" id="KW-1185">Reference proteome</keyword>
<evidence type="ECO:0000313" key="1">
    <source>
        <dbReference type="EMBL" id="QHN43194.1"/>
    </source>
</evidence>
<sequence length="250" mass="25114">MALTYSLVYNGAESSTTLGRHTYDANFGTISTGTLLVMCVTATKSPSGASNILSIAQQSGTATISSVTTIDNTTASSTDQAALSIFYATVTGGGTLTMRASDNMNTYGLGVIAIGFTGYDTSTPILGVVKNNALSIDGAASLTLSATPTVNDYVVGFVNSDTDTGSGKGVDPGSGFTEVAEVGGASDYIMTEAQVRTGSTSTNVPWADVRTSGAPATYTTIGGAFIVKATPPVSTITAISTVSGISSITL</sequence>
<dbReference type="RefSeq" id="WP_260763127.1">
    <property type="nucleotide sequence ID" value="NZ_CP045921.1"/>
</dbReference>